<dbReference type="Pfam" id="PF01048">
    <property type="entry name" value="PNP_UDP_1"/>
    <property type="match status" value="1"/>
</dbReference>
<gene>
    <name evidence="5" type="ORF">GQ607_009525</name>
</gene>
<dbReference type="Gene3D" id="3.40.50.1580">
    <property type="entry name" value="Nucleoside phosphorylase domain"/>
    <property type="match status" value="1"/>
</dbReference>
<dbReference type="InterPro" id="IPR035994">
    <property type="entry name" value="Nucleoside_phosphorylase_sf"/>
</dbReference>
<dbReference type="PANTHER" id="PTHR46082">
    <property type="entry name" value="ATP/GTP-BINDING PROTEIN-RELATED"/>
    <property type="match status" value="1"/>
</dbReference>
<feature type="domain" description="GPI inositol-deacylase winged helix" evidence="4">
    <location>
        <begin position="565"/>
        <end position="646"/>
    </location>
</feature>
<feature type="repeat" description="ANK" evidence="1">
    <location>
        <begin position="949"/>
        <end position="981"/>
    </location>
</feature>
<feature type="region of interest" description="Disordered" evidence="2">
    <location>
        <begin position="1"/>
        <end position="20"/>
    </location>
</feature>
<dbReference type="InterPro" id="IPR053137">
    <property type="entry name" value="NLR-like"/>
</dbReference>
<dbReference type="SMART" id="SM00248">
    <property type="entry name" value="ANK"/>
    <property type="match status" value="9"/>
</dbReference>
<evidence type="ECO:0000259" key="4">
    <source>
        <dbReference type="Pfam" id="PF22939"/>
    </source>
</evidence>
<dbReference type="InterPro" id="IPR054471">
    <property type="entry name" value="GPIID_WHD"/>
</dbReference>
<feature type="repeat" description="ANK" evidence="1">
    <location>
        <begin position="850"/>
        <end position="882"/>
    </location>
</feature>
<reference evidence="5 6" key="1">
    <citation type="submission" date="2019-12" db="EMBL/GenBank/DDBJ databases">
        <title>A genome sequence resource for the geographically widespread anthracnose pathogen Colletotrichum asianum.</title>
        <authorList>
            <person name="Meng Y."/>
        </authorList>
    </citation>
    <scope>NUCLEOTIDE SEQUENCE [LARGE SCALE GENOMIC DNA]</scope>
    <source>
        <strain evidence="5 6">ICMP 18580</strain>
    </source>
</reference>
<dbReference type="OrthoDB" id="5233699at2759"/>
<dbReference type="GO" id="GO:0009116">
    <property type="term" value="P:nucleoside metabolic process"/>
    <property type="evidence" value="ECO:0007669"/>
    <property type="project" value="InterPro"/>
</dbReference>
<protein>
    <submittedName>
        <fullName evidence="5">Ankyrin repeat protein</fullName>
    </submittedName>
</protein>
<dbReference type="Proteomes" id="UP000434172">
    <property type="component" value="Unassembled WGS sequence"/>
</dbReference>
<evidence type="ECO:0000313" key="5">
    <source>
        <dbReference type="EMBL" id="KAF0323186.1"/>
    </source>
</evidence>
<evidence type="ECO:0000313" key="6">
    <source>
        <dbReference type="Proteomes" id="UP000434172"/>
    </source>
</evidence>
<dbReference type="GO" id="GO:0003824">
    <property type="term" value="F:catalytic activity"/>
    <property type="evidence" value="ECO:0007669"/>
    <property type="project" value="InterPro"/>
</dbReference>
<dbReference type="Pfam" id="PF22939">
    <property type="entry name" value="WHD_GPIID"/>
    <property type="match status" value="1"/>
</dbReference>
<feature type="repeat" description="ANK" evidence="1">
    <location>
        <begin position="1078"/>
        <end position="1110"/>
    </location>
</feature>
<keyword evidence="1" id="KW-0040">ANK repeat</keyword>
<dbReference type="InterPro" id="IPR002110">
    <property type="entry name" value="Ankyrin_rpt"/>
</dbReference>
<dbReference type="Pfam" id="PF12796">
    <property type="entry name" value="Ank_2"/>
    <property type="match status" value="3"/>
</dbReference>
<comment type="caution">
    <text evidence="5">The sequence shown here is derived from an EMBL/GenBank/DDBJ whole genome shotgun (WGS) entry which is preliminary data.</text>
</comment>
<feature type="repeat" description="ANK" evidence="1">
    <location>
        <begin position="769"/>
        <end position="801"/>
    </location>
</feature>
<dbReference type="PANTHER" id="PTHR46082:SF11">
    <property type="entry name" value="AAA+ ATPASE DOMAIN-CONTAINING PROTEIN-RELATED"/>
    <property type="match status" value="1"/>
</dbReference>
<feature type="domain" description="Nucleoside phosphorylase" evidence="3">
    <location>
        <begin position="40"/>
        <end position="144"/>
    </location>
</feature>
<dbReference type="Pfam" id="PF00023">
    <property type="entry name" value="Ank"/>
    <property type="match status" value="1"/>
</dbReference>
<dbReference type="EMBL" id="WOWK01000054">
    <property type="protein sequence ID" value="KAF0323186.1"/>
    <property type="molecule type" value="Genomic_DNA"/>
</dbReference>
<dbReference type="InterPro" id="IPR036770">
    <property type="entry name" value="Ankyrin_rpt-contain_sf"/>
</dbReference>
<evidence type="ECO:0000256" key="1">
    <source>
        <dbReference type="PROSITE-ProRule" id="PRU00023"/>
    </source>
</evidence>
<dbReference type="PROSITE" id="PS50088">
    <property type="entry name" value="ANK_REPEAT"/>
    <property type="match status" value="6"/>
</dbReference>
<sequence length="1140" mass="125737">MKGPTGTLKVESCNGVDSSGEAPISRDTYHSINDDAPYSIAWICALPLEQTAAIAMLDEIHDDIQVSKALNDCNAYTLGSIGKHNVVVACLPKGQMGTMSAATVATCMVSTFPSIKIGLLVGIGGGVPPTVRLGDVVVSTPTTNSPGVFQWDFGKTRSTDNGKATEFERIGVLNKPPTCILTAISKLESLHVLRGSQIQKYLDEMGNRWPRLLPKYARSAVLHRNFLFSASYCHVGEKLEDANAQGSGCEDGHIASSFTLVGSACRSCDPKKADERSHEGDVQIHYGLVASGNQVIKDAISRDRLNKQLGGNVMCIEMEAAGLMPDFPCLVIRGICDYADSHKNDIWQEYAAASASAFAKELLSHVDSSDVHREKSIQLMIQDVKSTMSNMQEDVHRLVTRFNRDEDSQALEWLKGLTPIDYGSQQSDFLRTRQHGTGEWFIRSKEYCAWVKEKFQSSLQLEIHATDGDLSRYAHSRIDHILTWIYVPEEHRLQIRKEITEKIIRISGGMFLLAQLCLDSLKDQTSMREIRIALAAFKQQNGPHALDHAYDQAVGRIRSQPRNLHQLATKFICWITHAIEPLTISELQHALAVEPGDTDLDFSGWRGADVILSVCAGLVTVDDETRIVRLIHFTTQEYFQRPSKSVQFFGDTKSFLSRVCVTYISFSAFSNIDTSKIWEFSDLIKRYPLLPYASAAWGIHAAHDTQLSDEVVEFLSDESKLEIVERMAYRYKVPFPPSDGNGLHWAAFYGILGVIDIFHGASTNELDSNRQTPLYYACQGGHTSVVQRLLQYGANPCQTSHMNSPLHAAAQAGDLIGATLLLDYGGNVDSTDAKRWTPLMGASVRIYDQTGWTPLAYATKFGQPHTIEHLLERGASVFDMGSDGHMLIDIAAESGNIEALRTFMNKSSNPFGRRVDGSTCLIRAVKGNKVRSVIALIQMGCDVSMTDVDGRSPLSFAVRHSDGEIVTILLDNNAVVNNVDRCAISPLAIAVELGNLDVIGLLLGRDALLVNTNIFIGWAPEFKQLGGRMVRCKRFPRGKDISTDFCMTPLFLASALGFTEIADLLISYGANLDTQSSDGQTAMTIASKTGLEDMIKLLIAASAKMDQEQARRSRTTDKLVVDDTWHWVFGEILPYVLLGW</sequence>
<dbReference type="SUPFAM" id="SSF53167">
    <property type="entry name" value="Purine and uridine phosphorylases"/>
    <property type="match status" value="1"/>
</dbReference>
<feature type="repeat" description="ANK" evidence="1">
    <location>
        <begin position="1048"/>
        <end position="1077"/>
    </location>
</feature>
<evidence type="ECO:0000256" key="2">
    <source>
        <dbReference type="SAM" id="MobiDB-lite"/>
    </source>
</evidence>
<accession>A0A8H3ZR63</accession>
<dbReference type="AlphaFoldDB" id="A0A8H3ZR63"/>
<dbReference type="Gene3D" id="1.25.40.20">
    <property type="entry name" value="Ankyrin repeat-containing domain"/>
    <property type="match status" value="2"/>
</dbReference>
<organism evidence="5 6">
    <name type="scientific">Colletotrichum asianum</name>
    <dbReference type="NCBI Taxonomy" id="702518"/>
    <lineage>
        <taxon>Eukaryota</taxon>
        <taxon>Fungi</taxon>
        <taxon>Dikarya</taxon>
        <taxon>Ascomycota</taxon>
        <taxon>Pezizomycotina</taxon>
        <taxon>Sordariomycetes</taxon>
        <taxon>Hypocreomycetidae</taxon>
        <taxon>Glomerellales</taxon>
        <taxon>Glomerellaceae</taxon>
        <taxon>Colletotrichum</taxon>
        <taxon>Colletotrichum gloeosporioides species complex</taxon>
    </lineage>
</organism>
<dbReference type="InterPro" id="IPR000845">
    <property type="entry name" value="Nucleoside_phosphorylase_d"/>
</dbReference>
<name>A0A8H3ZR63_9PEZI</name>
<dbReference type="SUPFAM" id="SSF48403">
    <property type="entry name" value="Ankyrin repeat"/>
    <property type="match status" value="2"/>
</dbReference>
<keyword evidence="6" id="KW-1185">Reference proteome</keyword>
<dbReference type="PROSITE" id="PS50297">
    <property type="entry name" value="ANK_REP_REGION"/>
    <property type="match status" value="4"/>
</dbReference>
<feature type="repeat" description="ANK" evidence="1">
    <location>
        <begin position="801"/>
        <end position="833"/>
    </location>
</feature>
<evidence type="ECO:0000259" key="3">
    <source>
        <dbReference type="Pfam" id="PF01048"/>
    </source>
</evidence>
<proteinExistence type="predicted"/>